<dbReference type="InterPro" id="IPR013126">
    <property type="entry name" value="Hsp_70_fam"/>
</dbReference>
<evidence type="ECO:0000259" key="5">
    <source>
        <dbReference type="PROSITE" id="PS50114"/>
    </source>
</evidence>
<dbReference type="STRING" id="5762.D2VRC6"/>
<dbReference type="InParanoid" id="D2VRC6"/>
<sequence length="1409" mass="157895">MSLASENQEETQLNHPPSTTQEANTVSPAAVDVLSSSTVKLEVQESSTPLTASSVDTNTPGIVGMTSDNTNEITLGSILDQLTSSAEKGSISSVVNGSSVIPNVFSASGGQVGRQDPASSSLPCNNLPPTTINTEAPTTLQLIWDKDASTTVPTATTEEHQKKKKPGKKGEIVQLAEGERDSIVSSLKVKRIQAKAVCSNCGCMDTPTWRKGPLGTGTLCNACGIKYSTNVGFLDPGTGAQQGVRPFIKYNDAGHLVSESLKATDESKPSSSSSSTTGTEESATSSQLTNTQTSLEAAATTTSTNVSTPEKQGKRSRGRPKGSSNKKKPAPPLEATVQTIVASASSSVELPPPSPPQVEKKRGRGRPRTKPLPSAPQSSTDDADQMMDEESELTIVGTGKGKRKRKADDDEYVPEEEKPVVIQSKPKHRKIVTLPVGSDTQVLSLQNIQKTFSNNSDNCIYISSDYLMQCIEGFKLTIKQGSKKNNGELNRRITTDSLVYIFLFLDIPDLLTCFSVCRHWYESAKSDVIWKEIYRHNWSIDEKSLAEYTTGILAPPPSINWFDLVQARINIRIYSPIQQIHLMSQFYAIENKSKILACIQENLNEEITVRKNSTTPKESTNILEADIKDIVVKEQDGTIPKKLRNMKVLCKRDFTPFYASSWTPKKKHPIDEDEQEEAKPYEIGKLYSQPSERVLLNQLFTNTIEKGDKVDQDLIRSRYSVIHSPDNVYALKNLLVRPHPVVACYCTAYSEHYPLIVSPDHIWMMITQGLVKHLALRPELIGNAEEKQNKMDIVVAMPQYIDPVSAEINWEGVVNEIHQAIVNDVSSHKGDERKIKLMDFIDHNFSTSTQVEKVASKMLLMEAFKDFYSYKNDFLCGLPSVTILGTMDDWLGMREKLKLLDEYDMAWWRKVLTLILDRIIKTAQEETLTEELKTFWNGIALFDSSSGFDFISGWINYFFPYDKENRVSYHLQKFIEMDSKFAENEPYTDDFSQGYLFEETGESEVEKLAKVFRWREAFEIGCFPNPITATSVEVLNHQKWKEFHYISGFMGVDYNPELDGIQPVISWAITTLRDQAIRDNIISRCKFNHAPWSIDCGRTRWKASISISNSVGVTAKVIQTNDENIYSNSERMKELFREFKQHMETSYASDRINLDGNVKYFSTKIVQLLVPTEDKYLVVESAKACGLSVLQCCEDGREIIPYAFIQSIMGSDCLVVNWSSSKPVVNISEVSQYYYSHLIFEKFLECCNGKDFSFILLKHLEEKHSSSIDLKQCEKVKGSLSINNSTIVELSNGSSVTVTRDEFYTLCENEFANFEKLLRESITEGMIPSPYGRVPKIKHVILSGGTFNIPKLKEIVERVTSEMIPDASIVSSEMDPALIQSVAGAHYFRFRQFEGIEYLDVYNGGEPFY</sequence>
<keyword evidence="3" id="KW-0479">Metal-binding</keyword>
<dbReference type="Pfam" id="PF00320">
    <property type="entry name" value="GATA"/>
    <property type="match status" value="1"/>
</dbReference>
<dbReference type="InterPro" id="IPR001810">
    <property type="entry name" value="F-box_dom"/>
</dbReference>
<dbReference type="SUPFAM" id="SSF81383">
    <property type="entry name" value="F-box domain"/>
    <property type="match status" value="1"/>
</dbReference>
<dbReference type="Pfam" id="PF14388">
    <property type="entry name" value="DUF4419"/>
    <property type="match status" value="1"/>
</dbReference>
<dbReference type="GO" id="GO:0008270">
    <property type="term" value="F:zinc ion binding"/>
    <property type="evidence" value="ECO:0007669"/>
    <property type="project" value="UniProtKB-KW"/>
</dbReference>
<dbReference type="VEuPathDB" id="AmoebaDB:NAEGRDRAFT_71538"/>
<dbReference type="KEGG" id="ngr:NAEGRDRAFT_71538"/>
<evidence type="ECO:0000256" key="1">
    <source>
        <dbReference type="ARBA" id="ARBA00022741"/>
    </source>
</evidence>
<organism evidence="7">
    <name type="scientific">Naegleria gruberi</name>
    <name type="common">Amoeba</name>
    <dbReference type="NCBI Taxonomy" id="5762"/>
    <lineage>
        <taxon>Eukaryota</taxon>
        <taxon>Discoba</taxon>
        <taxon>Heterolobosea</taxon>
        <taxon>Tetramitia</taxon>
        <taxon>Eutetramitia</taxon>
        <taxon>Vahlkampfiidae</taxon>
        <taxon>Naegleria</taxon>
    </lineage>
</organism>
<reference evidence="6 7" key="1">
    <citation type="journal article" date="2010" name="Cell">
        <title>The genome of Naegleria gruberi illuminates early eukaryotic versatility.</title>
        <authorList>
            <person name="Fritz-Laylin L.K."/>
            <person name="Prochnik S.E."/>
            <person name="Ginger M.L."/>
            <person name="Dacks J.B."/>
            <person name="Carpenter M.L."/>
            <person name="Field M.C."/>
            <person name="Kuo A."/>
            <person name="Paredez A."/>
            <person name="Chapman J."/>
            <person name="Pham J."/>
            <person name="Shu S."/>
            <person name="Neupane R."/>
            <person name="Cipriano M."/>
            <person name="Mancuso J."/>
            <person name="Tu H."/>
            <person name="Salamov A."/>
            <person name="Lindquist E."/>
            <person name="Shapiro H."/>
            <person name="Lucas S."/>
            <person name="Grigoriev I.V."/>
            <person name="Cande W.Z."/>
            <person name="Fulton C."/>
            <person name="Rokhsar D.S."/>
            <person name="Dawson S.C."/>
        </authorList>
    </citation>
    <scope>NUCLEOTIDE SEQUENCE [LARGE SCALE GENOMIC DNA]</scope>
    <source>
        <strain evidence="6 7">NEG-M</strain>
    </source>
</reference>
<dbReference type="Gene3D" id="3.30.420.40">
    <property type="match status" value="1"/>
</dbReference>
<dbReference type="PROSITE" id="PS50114">
    <property type="entry name" value="GATA_ZN_FINGER_2"/>
    <property type="match status" value="1"/>
</dbReference>
<dbReference type="PROSITE" id="PS00344">
    <property type="entry name" value="GATA_ZN_FINGER_1"/>
    <property type="match status" value="1"/>
</dbReference>
<keyword evidence="2" id="KW-0067">ATP-binding</keyword>
<dbReference type="Pfam" id="PF12937">
    <property type="entry name" value="F-box-like"/>
    <property type="match status" value="1"/>
</dbReference>
<feature type="region of interest" description="Disordered" evidence="4">
    <location>
        <begin position="260"/>
        <end position="419"/>
    </location>
</feature>
<dbReference type="InterPro" id="IPR043129">
    <property type="entry name" value="ATPase_NBD"/>
</dbReference>
<dbReference type="GO" id="GO:0005524">
    <property type="term" value="F:ATP binding"/>
    <property type="evidence" value="ECO:0007669"/>
    <property type="project" value="UniProtKB-KW"/>
</dbReference>
<feature type="compositionally biased region" description="Low complexity" evidence="4">
    <location>
        <begin position="269"/>
        <end position="302"/>
    </location>
</feature>
<dbReference type="PANTHER" id="PTHR31252">
    <property type="entry name" value="DUF4419 DOMAIN-CONTAINING PROTEIN"/>
    <property type="match status" value="1"/>
</dbReference>
<evidence type="ECO:0000256" key="2">
    <source>
        <dbReference type="ARBA" id="ARBA00022840"/>
    </source>
</evidence>
<evidence type="ECO:0000256" key="4">
    <source>
        <dbReference type="SAM" id="MobiDB-lite"/>
    </source>
</evidence>
<proteinExistence type="predicted"/>
<accession>D2VRC6</accession>
<dbReference type="GeneID" id="8854966"/>
<dbReference type="OrthoDB" id="9978173at2759"/>
<name>D2VRC6_NAEGR</name>
<dbReference type="InterPro" id="IPR000679">
    <property type="entry name" value="Znf_GATA"/>
</dbReference>
<feature type="compositionally biased region" description="Basic residues" evidence="4">
    <location>
        <begin position="314"/>
        <end position="329"/>
    </location>
</feature>
<evidence type="ECO:0000313" key="7">
    <source>
        <dbReference type="Proteomes" id="UP000006671"/>
    </source>
</evidence>
<dbReference type="RefSeq" id="XP_002673391.1">
    <property type="nucleotide sequence ID" value="XM_002673345.1"/>
</dbReference>
<evidence type="ECO:0000256" key="3">
    <source>
        <dbReference type="PROSITE-ProRule" id="PRU00094"/>
    </source>
</evidence>
<keyword evidence="1" id="KW-0547">Nucleotide-binding</keyword>
<keyword evidence="7" id="KW-1185">Reference proteome</keyword>
<feature type="region of interest" description="Disordered" evidence="4">
    <location>
        <begin position="1"/>
        <end position="28"/>
    </location>
</feature>
<dbReference type="InterPro" id="IPR036047">
    <property type="entry name" value="F-box-like_dom_sf"/>
</dbReference>
<feature type="domain" description="GATA-type" evidence="5">
    <location>
        <begin position="198"/>
        <end position="230"/>
    </location>
</feature>
<dbReference type="PANTHER" id="PTHR31252:SF11">
    <property type="entry name" value="DUF4419 DOMAIN-CONTAINING PROTEIN"/>
    <property type="match status" value="1"/>
</dbReference>
<dbReference type="GO" id="GO:0006355">
    <property type="term" value="P:regulation of DNA-templated transcription"/>
    <property type="evidence" value="ECO:0007669"/>
    <property type="project" value="InterPro"/>
</dbReference>
<feature type="compositionally biased region" description="Polar residues" evidence="4">
    <location>
        <begin position="1"/>
        <end position="27"/>
    </location>
</feature>
<dbReference type="Gene3D" id="1.20.1280.50">
    <property type="match status" value="1"/>
</dbReference>
<feature type="compositionally biased region" description="Acidic residues" evidence="4">
    <location>
        <begin position="381"/>
        <end position="392"/>
    </location>
</feature>
<dbReference type="CDD" id="cd00202">
    <property type="entry name" value="ZnF_GATA"/>
    <property type="match status" value="1"/>
</dbReference>
<dbReference type="GO" id="GO:0140662">
    <property type="term" value="F:ATP-dependent protein folding chaperone"/>
    <property type="evidence" value="ECO:0007669"/>
    <property type="project" value="InterPro"/>
</dbReference>
<feature type="region of interest" description="Disordered" evidence="4">
    <location>
        <begin position="150"/>
        <end position="171"/>
    </location>
</feature>
<evidence type="ECO:0000313" key="6">
    <source>
        <dbReference type="EMBL" id="EFC40647.1"/>
    </source>
</evidence>
<dbReference type="eggNOG" id="KOG1601">
    <property type="taxonomic scope" value="Eukaryota"/>
</dbReference>
<dbReference type="SUPFAM" id="SSF57716">
    <property type="entry name" value="Glucocorticoid receptor-like (DNA-binding domain)"/>
    <property type="match status" value="1"/>
</dbReference>
<keyword evidence="3" id="KW-0863">Zinc-finger</keyword>
<protein>
    <submittedName>
        <fullName evidence="6">GATA zinc finger-containing protein</fullName>
    </submittedName>
</protein>
<dbReference type="SUPFAM" id="SSF53067">
    <property type="entry name" value="Actin-like ATPase domain"/>
    <property type="match status" value="1"/>
</dbReference>
<dbReference type="Gene3D" id="3.30.50.10">
    <property type="entry name" value="Erythroid Transcription Factor GATA-1, subunit A"/>
    <property type="match status" value="1"/>
</dbReference>
<dbReference type="SMART" id="SM00256">
    <property type="entry name" value="FBOX"/>
    <property type="match status" value="1"/>
</dbReference>
<dbReference type="Pfam" id="PF00012">
    <property type="entry name" value="HSP70"/>
    <property type="match status" value="1"/>
</dbReference>
<dbReference type="InterPro" id="IPR025533">
    <property type="entry name" value="DUF4419"/>
</dbReference>
<dbReference type="Gene3D" id="3.90.640.10">
    <property type="entry name" value="Actin, Chain A, domain 4"/>
    <property type="match status" value="1"/>
</dbReference>
<dbReference type="EMBL" id="GG738891">
    <property type="protein sequence ID" value="EFC40647.1"/>
    <property type="molecule type" value="Genomic_DNA"/>
</dbReference>
<dbReference type="InterPro" id="IPR013088">
    <property type="entry name" value="Znf_NHR/GATA"/>
</dbReference>
<keyword evidence="3" id="KW-0862">Zinc</keyword>
<dbReference type="Proteomes" id="UP000006671">
    <property type="component" value="Unassembled WGS sequence"/>
</dbReference>
<gene>
    <name evidence="6" type="ORF">NAEGRDRAFT_71538</name>
</gene>
<dbReference type="SMART" id="SM00401">
    <property type="entry name" value="ZnF_GATA"/>
    <property type="match status" value="1"/>
</dbReference>
<dbReference type="GO" id="GO:0043565">
    <property type="term" value="F:sequence-specific DNA binding"/>
    <property type="evidence" value="ECO:0007669"/>
    <property type="project" value="InterPro"/>
</dbReference>